<evidence type="ECO:0000256" key="3">
    <source>
        <dbReference type="ARBA" id="ARBA00022840"/>
    </source>
</evidence>
<dbReference type="GO" id="GO:0005886">
    <property type="term" value="C:plasma membrane"/>
    <property type="evidence" value="ECO:0007669"/>
    <property type="project" value="TreeGrafter"/>
</dbReference>
<dbReference type="SUPFAM" id="SSF52540">
    <property type="entry name" value="P-loop containing nucleoside triphosphate hydrolases"/>
    <property type="match status" value="1"/>
</dbReference>
<dbReference type="Pfam" id="PF12399">
    <property type="entry name" value="BCA_ABC_TP_C"/>
    <property type="match status" value="1"/>
</dbReference>
<dbReference type="SMART" id="SM00382">
    <property type="entry name" value="AAA"/>
    <property type="match status" value="1"/>
</dbReference>
<dbReference type="RefSeq" id="WP_107749619.1">
    <property type="nucleotide sequence ID" value="NZ_JBLWSZ010000033.1"/>
</dbReference>
<dbReference type="PROSITE" id="PS50893">
    <property type="entry name" value="ABC_TRANSPORTER_2"/>
    <property type="match status" value="1"/>
</dbReference>
<dbReference type="GO" id="GO:0042941">
    <property type="term" value="P:D-alanine transmembrane transport"/>
    <property type="evidence" value="ECO:0007669"/>
    <property type="project" value="TreeGrafter"/>
</dbReference>
<dbReference type="InterPro" id="IPR051120">
    <property type="entry name" value="ABC_AA/LPS_Transport"/>
</dbReference>
<protein>
    <submittedName>
        <fullName evidence="5">ABC transporter ATP-binding protein</fullName>
    </submittedName>
</protein>
<keyword evidence="6" id="KW-1185">Reference proteome</keyword>
<dbReference type="InterPro" id="IPR027417">
    <property type="entry name" value="P-loop_NTPase"/>
</dbReference>
<dbReference type="GO" id="GO:0015188">
    <property type="term" value="F:L-isoleucine transmembrane transporter activity"/>
    <property type="evidence" value="ECO:0007669"/>
    <property type="project" value="TreeGrafter"/>
</dbReference>
<dbReference type="PANTHER" id="PTHR45772">
    <property type="entry name" value="CONSERVED COMPONENT OF ABC TRANSPORTER FOR NATURAL AMINO ACIDS-RELATED"/>
    <property type="match status" value="1"/>
</dbReference>
<dbReference type="OrthoDB" id="9806149at2"/>
<dbReference type="CDD" id="cd03219">
    <property type="entry name" value="ABC_Mj1267_LivG_branched"/>
    <property type="match status" value="1"/>
</dbReference>
<dbReference type="GO" id="GO:0016887">
    <property type="term" value="F:ATP hydrolysis activity"/>
    <property type="evidence" value="ECO:0007669"/>
    <property type="project" value="InterPro"/>
</dbReference>
<accession>A0A2T7UX12</accession>
<dbReference type="InterPro" id="IPR032823">
    <property type="entry name" value="BCA_ABC_TP_C"/>
</dbReference>
<proteinExistence type="predicted"/>
<organism evidence="5 6">
    <name type="scientific">Pararhodobacter aggregans</name>
    <dbReference type="NCBI Taxonomy" id="404875"/>
    <lineage>
        <taxon>Bacteria</taxon>
        <taxon>Pseudomonadati</taxon>
        <taxon>Pseudomonadota</taxon>
        <taxon>Alphaproteobacteria</taxon>
        <taxon>Rhodobacterales</taxon>
        <taxon>Paracoccaceae</taxon>
        <taxon>Pararhodobacter</taxon>
    </lineage>
</organism>
<dbReference type="InterPro" id="IPR003593">
    <property type="entry name" value="AAA+_ATPase"/>
</dbReference>
<dbReference type="Gene3D" id="3.40.50.300">
    <property type="entry name" value="P-loop containing nucleotide triphosphate hydrolases"/>
    <property type="match status" value="1"/>
</dbReference>
<dbReference type="GO" id="GO:1903806">
    <property type="term" value="P:L-isoleucine import across plasma membrane"/>
    <property type="evidence" value="ECO:0007669"/>
    <property type="project" value="TreeGrafter"/>
</dbReference>
<dbReference type="GO" id="GO:0005304">
    <property type="term" value="F:L-valine transmembrane transporter activity"/>
    <property type="evidence" value="ECO:0007669"/>
    <property type="project" value="TreeGrafter"/>
</dbReference>
<dbReference type="GO" id="GO:0015192">
    <property type="term" value="F:L-phenylalanine transmembrane transporter activity"/>
    <property type="evidence" value="ECO:0007669"/>
    <property type="project" value="TreeGrafter"/>
</dbReference>
<dbReference type="AlphaFoldDB" id="A0A2T7UX12"/>
<evidence type="ECO:0000256" key="2">
    <source>
        <dbReference type="ARBA" id="ARBA00022741"/>
    </source>
</evidence>
<evidence type="ECO:0000256" key="1">
    <source>
        <dbReference type="ARBA" id="ARBA00022448"/>
    </source>
</evidence>
<dbReference type="FunFam" id="3.40.50.300:FF:000421">
    <property type="entry name" value="Branched-chain amino acid ABC transporter ATP-binding protein"/>
    <property type="match status" value="1"/>
</dbReference>
<dbReference type="GO" id="GO:0015808">
    <property type="term" value="P:L-alanine transport"/>
    <property type="evidence" value="ECO:0007669"/>
    <property type="project" value="TreeGrafter"/>
</dbReference>
<evidence type="ECO:0000313" key="6">
    <source>
        <dbReference type="Proteomes" id="UP000244810"/>
    </source>
</evidence>
<evidence type="ECO:0000259" key="4">
    <source>
        <dbReference type="PROSITE" id="PS50893"/>
    </source>
</evidence>
<keyword evidence="2" id="KW-0547">Nucleotide-binding</keyword>
<dbReference type="GO" id="GO:1903805">
    <property type="term" value="P:L-valine import across plasma membrane"/>
    <property type="evidence" value="ECO:0007669"/>
    <property type="project" value="TreeGrafter"/>
</dbReference>
<reference evidence="5 6" key="1">
    <citation type="journal article" date="2011" name="Syst. Appl. Microbiol.">
        <title>Defluviimonas denitrificans gen. nov., sp. nov., and Pararhodobacter aggregans gen. nov., sp. nov., non-phototrophic Rhodobacteraceae from the biofilter of a marine aquaculture.</title>
        <authorList>
            <person name="Foesel B.U."/>
            <person name="Drake H.L."/>
            <person name="Schramm A."/>
        </authorList>
    </citation>
    <scope>NUCLEOTIDE SEQUENCE [LARGE SCALE GENOMIC DNA]</scope>
    <source>
        <strain evidence="5 6">D1-19</strain>
    </source>
</reference>
<dbReference type="GO" id="GO:0005524">
    <property type="term" value="F:ATP binding"/>
    <property type="evidence" value="ECO:0007669"/>
    <property type="project" value="UniProtKB-KW"/>
</dbReference>
<keyword evidence="3 5" id="KW-0067">ATP-binding</keyword>
<dbReference type="InterPro" id="IPR003439">
    <property type="entry name" value="ABC_transporter-like_ATP-bd"/>
</dbReference>
<dbReference type="EMBL" id="QDDR01000001">
    <property type="protein sequence ID" value="PVE49116.1"/>
    <property type="molecule type" value="Genomic_DNA"/>
</dbReference>
<keyword evidence="1" id="KW-0813">Transport</keyword>
<feature type="domain" description="ABC transporter" evidence="4">
    <location>
        <begin position="3"/>
        <end position="250"/>
    </location>
</feature>
<comment type="caution">
    <text evidence="5">The sequence shown here is derived from an EMBL/GenBank/DDBJ whole genome shotgun (WGS) entry which is preliminary data.</text>
</comment>
<dbReference type="Pfam" id="PF00005">
    <property type="entry name" value="ABC_tran"/>
    <property type="match status" value="1"/>
</dbReference>
<evidence type="ECO:0000313" key="5">
    <source>
        <dbReference type="EMBL" id="PVE49116.1"/>
    </source>
</evidence>
<dbReference type="PANTHER" id="PTHR45772:SF7">
    <property type="entry name" value="AMINO ACID ABC TRANSPORTER ATP-BINDING PROTEIN"/>
    <property type="match status" value="1"/>
</dbReference>
<sequence length="253" mass="27219">MALILDNLSKRFGGVVASENVNITVPKGKITGLIGPNGAGKTTIVNMITGMLAVSGGTIRVDDTDITRAPADQICRAGLARTFQNIRILPENSVLDNILIGFHRHERCSTLSALLGLPASRRETAAMRARAEALLERFGMRHLAEYPAGGLSYGHQRRVEMMRALASEPEYILLDEPIAGMNDVESDALAVLFRDLADSGIGILLIEHNLRFVTRLCQHIYVLDGGRLIAEGAPEAVLSDPAVLTAYVGGEHA</sequence>
<name>A0A2T7UX12_9RHOB</name>
<gene>
    <name evidence="5" type="ORF">DDE23_01540</name>
</gene>
<dbReference type="Proteomes" id="UP000244810">
    <property type="component" value="Unassembled WGS sequence"/>
</dbReference>